<dbReference type="Pfam" id="PF00072">
    <property type="entry name" value="Response_reg"/>
    <property type="match status" value="1"/>
</dbReference>
<keyword evidence="3 6" id="KW-0238">DNA-binding</keyword>
<feature type="domain" description="Response regulatory" evidence="7">
    <location>
        <begin position="5"/>
        <end position="118"/>
    </location>
</feature>
<gene>
    <name evidence="9" type="ORF">QQX09_09235</name>
</gene>
<evidence type="ECO:0000256" key="5">
    <source>
        <dbReference type="PROSITE-ProRule" id="PRU00169"/>
    </source>
</evidence>
<keyword evidence="1 5" id="KW-0597">Phosphoprotein</keyword>
<evidence type="ECO:0000259" key="8">
    <source>
        <dbReference type="PROSITE" id="PS51755"/>
    </source>
</evidence>
<feature type="DNA-binding region" description="OmpR/PhoB-type" evidence="6">
    <location>
        <begin position="128"/>
        <end position="227"/>
    </location>
</feature>
<dbReference type="PROSITE" id="PS50110">
    <property type="entry name" value="RESPONSE_REGULATORY"/>
    <property type="match status" value="1"/>
</dbReference>
<evidence type="ECO:0000313" key="9">
    <source>
        <dbReference type="EMBL" id="MDN4476035.1"/>
    </source>
</evidence>
<name>A0ABT8GA74_9MICO</name>
<dbReference type="EMBL" id="JAUHPW010000006">
    <property type="protein sequence ID" value="MDN4476035.1"/>
    <property type="molecule type" value="Genomic_DNA"/>
</dbReference>
<evidence type="ECO:0000256" key="2">
    <source>
        <dbReference type="ARBA" id="ARBA00023015"/>
    </source>
</evidence>
<organism evidence="9 10">
    <name type="scientific">Demequina litoralis</name>
    <dbReference type="NCBI Taxonomy" id="3051660"/>
    <lineage>
        <taxon>Bacteria</taxon>
        <taxon>Bacillati</taxon>
        <taxon>Actinomycetota</taxon>
        <taxon>Actinomycetes</taxon>
        <taxon>Micrococcales</taxon>
        <taxon>Demequinaceae</taxon>
        <taxon>Demequina</taxon>
    </lineage>
</organism>
<dbReference type="Proteomes" id="UP001172728">
    <property type="component" value="Unassembled WGS sequence"/>
</dbReference>
<dbReference type="PANTHER" id="PTHR48111:SF4">
    <property type="entry name" value="DNA-BINDING DUAL TRANSCRIPTIONAL REGULATOR OMPR"/>
    <property type="match status" value="1"/>
</dbReference>
<dbReference type="Pfam" id="PF00486">
    <property type="entry name" value="Trans_reg_C"/>
    <property type="match status" value="1"/>
</dbReference>
<reference evidence="9" key="1">
    <citation type="submission" date="2023-06" db="EMBL/GenBank/DDBJ databases">
        <title>Sysu t00192.</title>
        <authorList>
            <person name="Gao L."/>
            <person name="Fang B.-Z."/>
            <person name="Li W.-J."/>
        </authorList>
    </citation>
    <scope>NUCLEOTIDE SEQUENCE</scope>
    <source>
        <strain evidence="9">SYSU T00192</strain>
    </source>
</reference>
<keyword evidence="10" id="KW-1185">Reference proteome</keyword>
<dbReference type="SMART" id="SM00862">
    <property type="entry name" value="Trans_reg_C"/>
    <property type="match status" value="1"/>
</dbReference>
<dbReference type="InterPro" id="IPR011006">
    <property type="entry name" value="CheY-like_superfamily"/>
</dbReference>
<dbReference type="SMART" id="SM00448">
    <property type="entry name" value="REC"/>
    <property type="match status" value="1"/>
</dbReference>
<protein>
    <submittedName>
        <fullName evidence="9">Response regulator transcription factor</fullName>
    </submittedName>
</protein>
<dbReference type="InterPro" id="IPR001789">
    <property type="entry name" value="Sig_transdc_resp-reg_receiver"/>
</dbReference>
<proteinExistence type="predicted"/>
<keyword evidence="4" id="KW-0804">Transcription</keyword>
<keyword evidence="2" id="KW-0805">Transcription regulation</keyword>
<evidence type="ECO:0000256" key="4">
    <source>
        <dbReference type="ARBA" id="ARBA00023163"/>
    </source>
</evidence>
<dbReference type="InterPro" id="IPR039420">
    <property type="entry name" value="WalR-like"/>
</dbReference>
<dbReference type="Gene3D" id="3.40.50.2300">
    <property type="match status" value="1"/>
</dbReference>
<feature type="modified residue" description="4-aspartylphosphate" evidence="5">
    <location>
        <position position="54"/>
    </location>
</feature>
<dbReference type="CDD" id="cd00383">
    <property type="entry name" value="trans_reg_C"/>
    <property type="match status" value="1"/>
</dbReference>
<evidence type="ECO:0000256" key="1">
    <source>
        <dbReference type="ARBA" id="ARBA00022553"/>
    </source>
</evidence>
<accession>A0ABT8GA74</accession>
<dbReference type="Gene3D" id="1.10.10.10">
    <property type="entry name" value="Winged helix-like DNA-binding domain superfamily/Winged helix DNA-binding domain"/>
    <property type="match status" value="1"/>
</dbReference>
<evidence type="ECO:0000313" key="10">
    <source>
        <dbReference type="Proteomes" id="UP001172728"/>
    </source>
</evidence>
<dbReference type="InterPro" id="IPR036388">
    <property type="entry name" value="WH-like_DNA-bd_sf"/>
</dbReference>
<dbReference type="Gene3D" id="6.10.250.690">
    <property type="match status" value="1"/>
</dbReference>
<sequence>MGGRTVLVVDDEENIRDLVGGYLRRDGFDVAEAASGEDALAALARGPVALVLLDVRLPGIDGVETLRRIRRTSDVPVLMLTARAEEADRIVGLEVGADDYVTKPFSPREVVARVRAILRRGDAGARGADTIEVGDVSIDLAGREVTVGGTAATLTALEFDLLAALASAPGRVFTRRQLIERVWGWDFFGDERIVDVHVRKLRRALGDDADHPRLLHTVRGVGYKLAAP</sequence>
<dbReference type="PANTHER" id="PTHR48111">
    <property type="entry name" value="REGULATOR OF RPOS"/>
    <property type="match status" value="1"/>
</dbReference>
<dbReference type="SUPFAM" id="SSF52172">
    <property type="entry name" value="CheY-like"/>
    <property type="match status" value="1"/>
</dbReference>
<evidence type="ECO:0000259" key="7">
    <source>
        <dbReference type="PROSITE" id="PS50110"/>
    </source>
</evidence>
<dbReference type="InterPro" id="IPR001867">
    <property type="entry name" value="OmpR/PhoB-type_DNA-bd"/>
</dbReference>
<evidence type="ECO:0000256" key="3">
    <source>
        <dbReference type="ARBA" id="ARBA00023125"/>
    </source>
</evidence>
<dbReference type="PROSITE" id="PS51755">
    <property type="entry name" value="OMPR_PHOB"/>
    <property type="match status" value="1"/>
</dbReference>
<comment type="caution">
    <text evidence="9">The sequence shown here is derived from an EMBL/GenBank/DDBJ whole genome shotgun (WGS) entry which is preliminary data.</text>
</comment>
<feature type="domain" description="OmpR/PhoB-type" evidence="8">
    <location>
        <begin position="128"/>
        <end position="227"/>
    </location>
</feature>
<evidence type="ECO:0000256" key="6">
    <source>
        <dbReference type="PROSITE-ProRule" id="PRU01091"/>
    </source>
</evidence>